<dbReference type="GO" id="GO:0004364">
    <property type="term" value="F:glutathione transferase activity"/>
    <property type="evidence" value="ECO:0007669"/>
    <property type="project" value="UniProtKB-EC"/>
</dbReference>
<dbReference type="Pfam" id="PF00043">
    <property type="entry name" value="GST_C"/>
    <property type="match status" value="1"/>
</dbReference>
<dbReference type="SFLD" id="SFLDS00019">
    <property type="entry name" value="Glutathione_Transferase_(cytos"/>
    <property type="match status" value="1"/>
</dbReference>
<comment type="catalytic activity">
    <reaction evidence="4">
        <text>RX + glutathione = an S-substituted glutathione + a halide anion + H(+)</text>
        <dbReference type="Rhea" id="RHEA:16437"/>
        <dbReference type="ChEBI" id="CHEBI:15378"/>
        <dbReference type="ChEBI" id="CHEBI:16042"/>
        <dbReference type="ChEBI" id="CHEBI:17792"/>
        <dbReference type="ChEBI" id="CHEBI:57925"/>
        <dbReference type="ChEBI" id="CHEBI:90779"/>
        <dbReference type="EC" id="2.5.1.18"/>
    </reaction>
</comment>
<gene>
    <name evidence="7" type="primary">GST3</name>
    <name evidence="7" type="ORF">MA16_Dca014277</name>
</gene>
<feature type="domain" description="GST N-terminal" evidence="5">
    <location>
        <begin position="2"/>
        <end position="83"/>
    </location>
</feature>
<feature type="domain" description="GST C-terminal" evidence="6">
    <location>
        <begin position="91"/>
        <end position="216"/>
    </location>
</feature>
<protein>
    <recommendedName>
        <fullName evidence="2">glutathione transferase</fullName>
        <ecNumber evidence="2">2.5.1.18</ecNumber>
    </recommendedName>
</protein>
<dbReference type="STRING" id="906689.A0A2I0VJY4"/>
<dbReference type="Pfam" id="PF02798">
    <property type="entry name" value="GST_N"/>
    <property type="match status" value="1"/>
</dbReference>
<dbReference type="PROSITE" id="PS50405">
    <property type="entry name" value="GST_CTER"/>
    <property type="match status" value="1"/>
</dbReference>
<dbReference type="GO" id="GO:0005737">
    <property type="term" value="C:cytoplasm"/>
    <property type="evidence" value="ECO:0007669"/>
    <property type="project" value="TreeGrafter"/>
</dbReference>
<evidence type="ECO:0000313" key="7">
    <source>
        <dbReference type="EMBL" id="PKU63717.1"/>
    </source>
</evidence>
<dbReference type="FunFam" id="1.20.1050.10:FF:000004">
    <property type="entry name" value="Glutathione S-transferase F2"/>
    <property type="match status" value="1"/>
</dbReference>
<dbReference type="Proteomes" id="UP000233837">
    <property type="component" value="Unassembled WGS sequence"/>
</dbReference>
<dbReference type="InterPro" id="IPR034347">
    <property type="entry name" value="GST_Phi_C"/>
</dbReference>
<reference evidence="7 8" key="2">
    <citation type="journal article" date="2017" name="Nature">
        <title>The Apostasia genome and the evolution of orchids.</title>
        <authorList>
            <person name="Zhang G.Q."/>
            <person name="Liu K.W."/>
            <person name="Li Z."/>
            <person name="Lohaus R."/>
            <person name="Hsiao Y.Y."/>
            <person name="Niu S.C."/>
            <person name="Wang J.Y."/>
            <person name="Lin Y.C."/>
            <person name="Xu Q."/>
            <person name="Chen L.J."/>
            <person name="Yoshida K."/>
            <person name="Fujiwara S."/>
            <person name="Wang Z.W."/>
            <person name="Zhang Y.Q."/>
            <person name="Mitsuda N."/>
            <person name="Wang M."/>
            <person name="Liu G.H."/>
            <person name="Pecoraro L."/>
            <person name="Huang H.X."/>
            <person name="Xiao X.J."/>
            <person name="Lin M."/>
            <person name="Wu X.Y."/>
            <person name="Wu W.L."/>
            <person name="Chen Y.Y."/>
            <person name="Chang S.B."/>
            <person name="Sakamoto S."/>
            <person name="Ohme-Takagi M."/>
            <person name="Yagi M."/>
            <person name="Zeng S.J."/>
            <person name="Shen C.Y."/>
            <person name="Yeh C.M."/>
            <person name="Luo Y.B."/>
            <person name="Tsai W.C."/>
            <person name="Van de Peer Y."/>
            <person name="Liu Z.J."/>
        </authorList>
    </citation>
    <scope>NUCLEOTIDE SEQUENCE [LARGE SCALE GENOMIC DNA]</scope>
    <source>
        <tissue evidence="7">The whole plant</tissue>
    </source>
</reference>
<dbReference type="InterPro" id="IPR004045">
    <property type="entry name" value="Glutathione_S-Trfase_N"/>
</dbReference>
<evidence type="ECO:0000259" key="5">
    <source>
        <dbReference type="PROSITE" id="PS50404"/>
    </source>
</evidence>
<evidence type="ECO:0000313" key="8">
    <source>
        <dbReference type="Proteomes" id="UP000233837"/>
    </source>
</evidence>
<dbReference type="GO" id="GO:0009635">
    <property type="term" value="P:response to herbicide"/>
    <property type="evidence" value="ECO:0007669"/>
    <property type="project" value="UniProtKB-ARBA"/>
</dbReference>
<dbReference type="PANTHER" id="PTHR43900">
    <property type="entry name" value="GLUTATHIONE S-TRANSFERASE RHO"/>
    <property type="match status" value="1"/>
</dbReference>
<keyword evidence="3 7" id="KW-0808">Transferase</keyword>
<evidence type="ECO:0000259" key="6">
    <source>
        <dbReference type="PROSITE" id="PS50405"/>
    </source>
</evidence>
<dbReference type="EMBL" id="KZ503465">
    <property type="protein sequence ID" value="PKU63717.1"/>
    <property type="molecule type" value="Genomic_DNA"/>
</dbReference>
<evidence type="ECO:0000256" key="1">
    <source>
        <dbReference type="ARBA" id="ARBA00010128"/>
    </source>
</evidence>
<dbReference type="CDD" id="cd03187">
    <property type="entry name" value="GST_C_Phi"/>
    <property type="match status" value="1"/>
</dbReference>
<dbReference type="InterPro" id="IPR010987">
    <property type="entry name" value="Glutathione-S-Trfase_C-like"/>
</dbReference>
<dbReference type="PANTHER" id="PTHR43900:SF3">
    <property type="entry name" value="GLUTATHIONE S-TRANSFERASE RHO"/>
    <property type="match status" value="1"/>
</dbReference>
<evidence type="ECO:0000256" key="3">
    <source>
        <dbReference type="ARBA" id="ARBA00022679"/>
    </source>
</evidence>
<dbReference type="GO" id="GO:0006749">
    <property type="term" value="P:glutathione metabolic process"/>
    <property type="evidence" value="ECO:0007669"/>
    <property type="project" value="TreeGrafter"/>
</dbReference>
<comment type="similarity">
    <text evidence="1">Belongs to the GST superfamily. Phi family.</text>
</comment>
<accession>A0A2I0VJY4</accession>
<evidence type="ECO:0000256" key="4">
    <source>
        <dbReference type="ARBA" id="ARBA00047960"/>
    </source>
</evidence>
<dbReference type="FunFam" id="3.40.30.10:FF:000016">
    <property type="entry name" value="Glutathione S-transferase F2"/>
    <property type="match status" value="1"/>
</dbReference>
<proteinExistence type="inferred from homology"/>
<organism evidence="7 8">
    <name type="scientific">Dendrobium catenatum</name>
    <dbReference type="NCBI Taxonomy" id="906689"/>
    <lineage>
        <taxon>Eukaryota</taxon>
        <taxon>Viridiplantae</taxon>
        <taxon>Streptophyta</taxon>
        <taxon>Embryophyta</taxon>
        <taxon>Tracheophyta</taxon>
        <taxon>Spermatophyta</taxon>
        <taxon>Magnoliopsida</taxon>
        <taxon>Liliopsida</taxon>
        <taxon>Asparagales</taxon>
        <taxon>Orchidaceae</taxon>
        <taxon>Epidendroideae</taxon>
        <taxon>Malaxideae</taxon>
        <taxon>Dendrobiinae</taxon>
        <taxon>Dendrobium</taxon>
    </lineage>
</organism>
<dbReference type="SUPFAM" id="SSF47616">
    <property type="entry name" value="GST C-terminal domain-like"/>
    <property type="match status" value="1"/>
</dbReference>
<dbReference type="InterPro" id="IPR040079">
    <property type="entry name" value="Glutathione_S-Trfase"/>
</dbReference>
<dbReference type="SFLD" id="SFLDG00358">
    <property type="entry name" value="Main_(cytGST)"/>
    <property type="match status" value="1"/>
</dbReference>
<dbReference type="EC" id="2.5.1.18" evidence="2"/>
<dbReference type="SFLD" id="SFLDG01154">
    <property type="entry name" value="Main.5:_Phi-like"/>
    <property type="match status" value="1"/>
</dbReference>
<dbReference type="AlphaFoldDB" id="A0A2I0VJY4"/>
<dbReference type="PROSITE" id="PS50404">
    <property type="entry name" value="GST_NTER"/>
    <property type="match status" value="1"/>
</dbReference>
<keyword evidence="8" id="KW-1185">Reference proteome</keyword>
<dbReference type="GO" id="GO:0043295">
    <property type="term" value="F:glutathione binding"/>
    <property type="evidence" value="ECO:0007669"/>
    <property type="project" value="TreeGrafter"/>
</dbReference>
<dbReference type="InterPro" id="IPR004046">
    <property type="entry name" value="GST_C"/>
</dbReference>
<dbReference type="Gene3D" id="1.20.1050.10">
    <property type="match status" value="1"/>
</dbReference>
<dbReference type="CDD" id="cd03053">
    <property type="entry name" value="GST_N_Phi"/>
    <property type="match status" value="1"/>
</dbReference>
<dbReference type="InterPro" id="IPR036249">
    <property type="entry name" value="Thioredoxin-like_sf"/>
</dbReference>
<dbReference type="SUPFAM" id="SSF52833">
    <property type="entry name" value="Thioredoxin-like"/>
    <property type="match status" value="1"/>
</dbReference>
<evidence type="ECO:0000256" key="2">
    <source>
        <dbReference type="ARBA" id="ARBA00012452"/>
    </source>
</evidence>
<dbReference type="InterPro" id="IPR036282">
    <property type="entry name" value="Glutathione-S-Trfase_C_sf"/>
</dbReference>
<dbReference type="Gene3D" id="3.40.30.10">
    <property type="entry name" value="Glutaredoxin"/>
    <property type="match status" value="1"/>
</dbReference>
<dbReference type="OrthoDB" id="422574at2759"/>
<reference evidence="7 8" key="1">
    <citation type="journal article" date="2016" name="Sci. Rep.">
        <title>The Dendrobium catenatum Lindl. genome sequence provides insights into polysaccharide synthase, floral development and adaptive evolution.</title>
        <authorList>
            <person name="Zhang G.Q."/>
            <person name="Xu Q."/>
            <person name="Bian C."/>
            <person name="Tsai W.C."/>
            <person name="Yeh C.M."/>
            <person name="Liu K.W."/>
            <person name="Yoshida K."/>
            <person name="Zhang L.S."/>
            <person name="Chang S.B."/>
            <person name="Chen F."/>
            <person name="Shi Y."/>
            <person name="Su Y.Y."/>
            <person name="Zhang Y.Q."/>
            <person name="Chen L.J."/>
            <person name="Yin Y."/>
            <person name="Lin M."/>
            <person name="Huang H."/>
            <person name="Deng H."/>
            <person name="Wang Z.W."/>
            <person name="Zhu S.L."/>
            <person name="Zhao X."/>
            <person name="Deng C."/>
            <person name="Niu S.C."/>
            <person name="Huang J."/>
            <person name="Wang M."/>
            <person name="Liu G.H."/>
            <person name="Yang H.J."/>
            <person name="Xiao X.J."/>
            <person name="Hsiao Y.Y."/>
            <person name="Wu W.L."/>
            <person name="Chen Y.Y."/>
            <person name="Mitsuda N."/>
            <person name="Ohme-Takagi M."/>
            <person name="Luo Y.B."/>
            <person name="Van de Peer Y."/>
            <person name="Liu Z.J."/>
        </authorList>
    </citation>
    <scope>NUCLEOTIDE SEQUENCE [LARGE SCALE GENOMIC DNA]</scope>
    <source>
        <tissue evidence="7">The whole plant</tissue>
    </source>
</reference>
<name>A0A2I0VJY4_9ASPA</name>
<sequence>MAPLKLYGMVGSTNTLRVAVALNELGLDYEFVSVPLTTGAHKKPEYLAINPFGHLPSLEDGDLKLFESRAINKYLANHYKGSGPDLLRSGVKAESAKVEVWLEIESQEFNPPASSIVYNVLIKRLLSGGSPDEDVVKAQEVKLSHVLDIYEKQLAETKYLAGDEFTLADLNHLPYLYGLSKTANAGLLTSRPHVSAWWESISARPSWKKAIAGNPY</sequence>